<evidence type="ECO:0000259" key="4">
    <source>
        <dbReference type="PROSITE" id="PS50110"/>
    </source>
</evidence>
<dbReference type="Gene3D" id="2.40.50.1020">
    <property type="entry name" value="LytTr DNA-binding domain"/>
    <property type="match status" value="1"/>
</dbReference>
<dbReference type="SUPFAM" id="SSF52172">
    <property type="entry name" value="CheY-like"/>
    <property type="match status" value="1"/>
</dbReference>
<dbReference type="Gene3D" id="3.40.50.2300">
    <property type="match status" value="1"/>
</dbReference>
<accession>A0ABR7HKY9</accession>
<dbReference type="PROSITE" id="PS50110">
    <property type="entry name" value="RESPONSE_REGULATORY"/>
    <property type="match status" value="1"/>
</dbReference>
<dbReference type="InterPro" id="IPR046947">
    <property type="entry name" value="LytR-like"/>
</dbReference>
<evidence type="ECO:0000256" key="1">
    <source>
        <dbReference type="ARBA" id="ARBA00018672"/>
    </source>
</evidence>
<organism evidence="6 7">
    <name type="scientific">Ruminococcus intestinalis</name>
    <dbReference type="NCBI Taxonomy" id="2763066"/>
    <lineage>
        <taxon>Bacteria</taxon>
        <taxon>Bacillati</taxon>
        <taxon>Bacillota</taxon>
        <taxon>Clostridia</taxon>
        <taxon>Eubacteriales</taxon>
        <taxon>Oscillospiraceae</taxon>
        <taxon>Ruminococcus</taxon>
    </lineage>
</organism>
<protein>
    <recommendedName>
        <fullName evidence="1">Stage 0 sporulation protein A homolog</fullName>
    </recommendedName>
</protein>
<comment type="caution">
    <text evidence="6">The sequence shown here is derived from an EMBL/GenBank/DDBJ whole genome shotgun (WGS) entry which is preliminary data.</text>
</comment>
<keyword evidence="3" id="KW-0597">Phosphoprotein</keyword>
<evidence type="ECO:0000256" key="2">
    <source>
        <dbReference type="ARBA" id="ARBA00024867"/>
    </source>
</evidence>
<sequence length="235" mass="28001">MKIMICDDDKYIADEIQSKLTEFTDKHKIYFDIDVFYNGVAPMKSDASYDMAFIDIEMPQVNGLTLAAHLKAFNPNIIIFIITSHESYLDDAMDLDVFRYLSKPIDNDRFFRALNTAINYYHSNTQIITLEYYDEYYSVFTSDIVYITIEERKAVIITRQKKYYTNKKLSYWKEKLKDYDYFAQPHYSYLVNLRYVSDFNKTQLNIKVDLKTETLPISRRNYSNFKKAYFAYIGV</sequence>
<evidence type="ECO:0000313" key="6">
    <source>
        <dbReference type="EMBL" id="MBC5728209.1"/>
    </source>
</evidence>
<dbReference type="SMART" id="SM00850">
    <property type="entry name" value="LytTR"/>
    <property type="match status" value="1"/>
</dbReference>
<dbReference type="EMBL" id="JACOPS010000002">
    <property type="protein sequence ID" value="MBC5728209.1"/>
    <property type="molecule type" value="Genomic_DNA"/>
</dbReference>
<reference evidence="6 7" key="1">
    <citation type="submission" date="2020-08" db="EMBL/GenBank/DDBJ databases">
        <title>Genome public.</title>
        <authorList>
            <person name="Liu C."/>
            <person name="Sun Q."/>
        </authorList>
    </citation>
    <scope>NUCLEOTIDE SEQUENCE [LARGE SCALE GENOMIC DNA]</scope>
    <source>
        <strain evidence="6 7">NSJ-71</strain>
    </source>
</reference>
<dbReference type="PROSITE" id="PS50930">
    <property type="entry name" value="HTH_LYTTR"/>
    <property type="match status" value="1"/>
</dbReference>
<feature type="domain" description="HTH LytTR-type" evidence="5">
    <location>
        <begin position="128"/>
        <end position="231"/>
    </location>
</feature>
<dbReference type="Pfam" id="PF04397">
    <property type="entry name" value="LytTR"/>
    <property type="match status" value="1"/>
</dbReference>
<dbReference type="InterPro" id="IPR001789">
    <property type="entry name" value="Sig_transdc_resp-reg_receiver"/>
</dbReference>
<proteinExistence type="predicted"/>
<dbReference type="InterPro" id="IPR011006">
    <property type="entry name" value="CheY-like_superfamily"/>
</dbReference>
<evidence type="ECO:0000313" key="7">
    <source>
        <dbReference type="Proteomes" id="UP000636755"/>
    </source>
</evidence>
<feature type="modified residue" description="4-aspartylphosphate" evidence="3">
    <location>
        <position position="55"/>
    </location>
</feature>
<dbReference type="PANTHER" id="PTHR37299">
    <property type="entry name" value="TRANSCRIPTIONAL REGULATOR-RELATED"/>
    <property type="match status" value="1"/>
</dbReference>
<dbReference type="SMART" id="SM00448">
    <property type="entry name" value="REC"/>
    <property type="match status" value="1"/>
</dbReference>
<comment type="function">
    <text evidence="2">May play the central regulatory role in sporulation. It may be an element of the effector pathway responsible for the activation of sporulation genes in response to nutritional stress. Spo0A may act in concert with spo0H (a sigma factor) to control the expression of some genes that are critical to the sporulation process.</text>
</comment>
<dbReference type="PANTHER" id="PTHR37299:SF1">
    <property type="entry name" value="STAGE 0 SPORULATION PROTEIN A HOMOLOG"/>
    <property type="match status" value="1"/>
</dbReference>
<name>A0ABR7HKY9_9FIRM</name>
<dbReference type="InterPro" id="IPR007492">
    <property type="entry name" value="LytTR_DNA-bd_dom"/>
</dbReference>
<dbReference type="Proteomes" id="UP000636755">
    <property type="component" value="Unassembled WGS sequence"/>
</dbReference>
<dbReference type="Pfam" id="PF00072">
    <property type="entry name" value="Response_reg"/>
    <property type="match status" value="1"/>
</dbReference>
<gene>
    <name evidence="6" type="ORF">H8R91_06705</name>
</gene>
<feature type="domain" description="Response regulatory" evidence="4">
    <location>
        <begin position="2"/>
        <end position="118"/>
    </location>
</feature>
<keyword evidence="7" id="KW-1185">Reference proteome</keyword>
<evidence type="ECO:0000259" key="5">
    <source>
        <dbReference type="PROSITE" id="PS50930"/>
    </source>
</evidence>
<evidence type="ECO:0000256" key="3">
    <source>
        <dbReference type="PROSITE-ProRule" id="PRU00169"/>
    </source>
</evidence>